<dbReference type="InterPro" id="IPR020301">
    <property type="entry name" value="Mrx7"/>
</dbReference>
<dbReference type="KEGG" id="kng:KNAG_0F01000"/>
<organism evidence="1 2">
    <name type="scientific">Huiozyma naganishii (strain ATCC MYA-139 / BCRC 22969 / CBS 8797 / KCTC 17520 / NBRC 10181 / NCYC 3082 / Yp74L-3)</name>
    <name type="common">Yeast</name>
    <name type="synonym">Kazachstania naganishii</name>
    <dbReference type="NCBI Taxonomy" id="1071383"/>
    <lineage>
        <taxon>Eukaryota</taxon>
        <taxon>Fungi</taxon>
        <taxon>Dikarya</taxon>
        <taxon>Ascomycota</taxon>
        <taxon>Saccharomycotina</taxon>
        <taxon>Saccharomycetes</taxon>
        <taxon>Saccharomycetales</taxon>
        <taxon>Saccharomycetaceae</taxon>
        <taxon>Huiozyma</taxon>
    </lineage>
</organism>
<dbReference type="OMA" id="RILFWDE"/>
<dbReference type="RefSeq" id="XP_022465015.1">
    <property type="nucleotide sequence ID" value="XM_022608527.1"/>
</dbReference>
<dbReference type="Pfam" id="PF10906">
    <property type="entry name" value="Mrx7"/>
    <property type="match status" value="1"/>
</dbReference>
<dbReference type="eggNOG" id="ENOG502S73A">
    <property type="taxonomic scope" value="Eukaryota"/>
</dbReference>
<protein>
    <submittedName>
        <fullName evidence="1">Uncharacterized protein</fullName>
    </submittedName>
</protein>
<dbReference type="EMBL" id="HE978319">
    <property type="protein sequence ID" value="CCK70769.1"/>
    <property type="molecule type" value="Genomic_DNA"/>
</dbReference>
<dbReference type="HOGENOM" id="CLU_177980_0_0_1"/>
<keyword evidence="2" id="KW-1185">Reference proteome</keyword>
<gene>
    <name evidence="1" type="primary">KNAG0F01000</name>
    <name evidence="1" type="ordered locus">KNAG_0F01000</name>
</gene>
<evidence type="ECO:0000313" key="2">
    <source>
        <dbReference type="Proteomes" id="UP000006310"/>
    </source>
</evidence>
<evidence type="ECO:0000313" key="1">
    <source>
        <dbReference type="EMBL" id="CCK70769.1"/>
    </source>
</evidence>
<accession>J7S747</accession>
<proteinExistence type="predicted"/>
<dbReference type="AlphaFoldDB" id="J7S747"/>
<name>J7S747_HUIN7</name>
<reference evidence="2" key="2">
    <citation type="submission" date="2012-08" db="EMBL/GenBank/DDBJ databases">
        <title>Genome sequence of Kazachstania naganishii.</title>
        <authorList>
            <person name="Gordon J.L."/>
            <person name="Armisen D."/>
            <person name="Proux-Wera E."/>
            <person name="OhEigeartaigh S.S."/>
            <person name="Byrne K.P."/>
            <person name="Wolfe K.H."/>
        </authorList>
    </citation>
    <scope>NUCLEOTIDE SEQUENCE [LARGE SCALE GENOMIC DNA]</scope>
    <source>
        <strain evidence="2">ATCC MYA-139 / BCRC 22969 / CBS 8797 / CCRC 22969 / KCTC 17520 / NBRC 10181 / NCYC 3082</strain>
    </source>
</reference>
<dbReference type="OrthoDB" id="4138121at2759"/>
<dbReference type="Proteomes" id="UP000006310">
    <property type="component" value="Chromosome 6"/>
</dbReference>
<sequence>MRRAPRTLQEWLYFKLLDSPAFHRFVRRIYRRVNGIRDNATMEFEKQESDLLYRPTSWHKFKAFRYLYWDEIRATFGFPRRFNANRFKGK</sequence>
<reference evidence="1 2" key="1">
    <citation type="journal article" date="2011" name="Proc. Natl. Acad. Sci. U.S.A.">
        <title>Evolutionary erosion of yeast sex chromosomes by mating-type switching accidents.</title>
        <authorList>
            <person name="Gordon J.L."/>
            <person name="Armisen D."/>
            <person name="Proux-Wera E."/>
            <person name="Oheigeartaigh S.S."/>
            <person name="Byrne K.P."/>
            <person name="Wolfe K.H."/>
        </authorList>
    </citation>
    <scope>NUCLEOTIDE SEQUENCE [LARGE SCALE GENOMIC DNA]</scope>
    <source>
        <strain evidence="2">ATCC MYA-139 / BCRC 22969 / CBS 8797 / CCRC 22969 / KCTC 17520 / NBRC 10181 / NCYC 3082</strain>
    </source>
</reference>
<dbReference type="GeneID" id="34526484"/>